<keyword evidence="11" id="KW-0482">Metalloprotease</keyword>
<dbReference type="CDD" id="cd06158">
    <property type="entry name" value="S2P-M50_like_1"/>
    <property type="match status" value="1"/>
</dbReference>
<dbReference type="GO" id="GO:0008237">
    <property type="term" value="F:metallopeptidase activity"/>
    <property type="evidence" value="ECO:0007669"/>
    <property type="project" value="UniProtKB-KW"/>
</dbReference>
<dbReference type="GO" id="GO:0006508">
    <property type="term" value="P:proteolysis"/>
    <property type="evidence" value="ECO:0007669"/>
    <property type="project" value="UniProtKB-KW"/>
</dbReference>
<dbReference type="AlphaFoldDB" id="A0AAW7JXR4"/>
<dbReference type="GO" id="GO:0005886">
    <property type="term" value="C:plasma membrane"/>
    <property type="evidence" value="ECO:0007669"/>
    <property type="project" value="UniProtKB-SubCell"/>
</dbReference>
<evidence type="ECO:0000256" key="12">
    <source>
        <dbReference type="ARBA" id="ARBA00023136"/>
    </source>
</evidence>
<dbReference type="Proteomes" id="UP001168505">
    <property type="component" value="Unassembled WGS sequence"/>
</dbReference>
<evidence type="ECO:0000256" key="3">
    <source>
        <dbReference type="ARBA" id="ARBA00007931"/>
    </source>
</evidence>
<gene>
    <name evidence="15" type="ORF">QVN40_00515</name>
</gene>
<name>A0AAW7JXR4_9ACTN</name>
<comment type="caution">
    <text evidence="15">The sequence shown here is derived from an EMBL/GenBank/DDBJ whole genome shotgun (WGS) entry which is preliminary data.</text>
</comment>
<evidence type="ECO:0000256" key="4">
    <source>
        <dbReference type="ARBA" id="ARBA00022475"/>
    </source>
</evidence>
<keyword evidence="4" id="KW-1003">Cell membrane</keyword>
<proteinExistence type="inferred from homology"/>
<evidence type="ECO:0000256" key="5">
    <source>
        <dbReference type="ARBA" id="ARBA00022670"/>
    </source>
</evidence>
<comment type="similarity">
    <text evidence="3">Belongs to the peptidase M50B family.</text>
</comment>
<evidence type="ECO:0000313" key="15">
    <source>
        <dbReference type="EMBL" id="MDN0068186.1"/>
    </source>
</evidence>
<dbReference type="InterPro" id="IPR052348">
    <property type="entry name" value="Metallopeptidase_M50B"/>
</dbReference>
<organism evidence="15 16">
    <name type="scientific">Collinsella ihumii</name>
    <dbReference type="NCBI Taxonomy" id="1720204"/>
    <lineage>
        <taxon>Bacteria</taxon>
        <taxon>Bacillati</taxon>
        <taxon>Actinomycetota</taxon>
        <taxon>Coriobacteriia</taxon>
        <taxon>Coriobacteriales</taxon>
        <taxon>Coriobacteriaceae</taxon>
        <taxon>Collinsella</taxon>
    </lineage>
</organism>
<dbReference type="InterPro" id="IPR008915">
    <property type="entry name" value="Peptidase_M50"/>
</dbReference>
<feature type="domain" description="Peptidase M50" evidence="14">
    <location>
        <begin position="14"/>
        <end position="196"/>
    </location>
</feature>
<keyword evidence="7" id="KW-0479">Metal-binding</keyword>
<evidence type="ECO:0000256" key="2">
    <source>
        <dbReference type="ARBA" id="ARBA00004651"/>
    </source>
</evidence>
<evidence type="ECO:0000313" key="16">
    <source>
        <dbReference type="Proteomes" id="UP001168505"/>
    </source>
</evidence>
<dbReference type="InterPro" id="IPR044537">
    <property type="entry name" value="Rip2-like"/>
</dbReference>
<evidence type="ECO:0000256" key="6">
    <source>
        <dbReference type="ARBA" id="ARBA00022692"/>
    </source>
</evidence>
<keyword evidence="6 13" id="KW-0812">Transmembrane</keyword>
<comment type="subcellular location">
    <subcellularLocation>
        <location evidence="2">Cell membrane</location>
        <topology evidence="2">Multi-pass membrane protein</topology>
    </subcellularLocation>
</comment>
<keyword evidence="10 13" id="KW-1133">Transmembrane helix</keyword>
<evidence type="ECO:0000256" key="9">
    <source>
        <dbReference type="ARBA" id="ARBA00022833"/>
    </source>
</evidence>
<keyword evidence="5 15" id="KW-0645">Protease</keyword>
<evidence type="ECO:0000256" key="10">
    <source>
        <dbReference type="ARBA" id="ARBA00022989"/>
    </source>
</evidence>
<keyword evidence="12 13" id="KW-0472">Membrane</keyword>
<evidence type="ECO:0000256" key="13">
    <source>
        <dbReference type="SAM" id="Phobius"/>
    </source>
</evidence>
<evidence type="ECO:0000256" key="1">
    <source>
        <dbReference type="ARBA" id="ARBA00001947"/>
    </source>
</evidence>
<evidence type="ECO:0000256" key="11">
    <source>
        <dbReference type="ARBA" id="ARBA00023049"/>
    </source>
</evidence>
<keyword evidence="8" id="KW-0378">Hydrolase</keyword>
<feature type="transmembrane region" description="Helical" evidence="13">
    <location>
        <begin position="6"/>
        <end position="36"/>
    </location>
</feature>
<dbReference type="Pfam" id="PF02163">
    <property type="entry name" value="Peptidase_M50"/>
    <property type="match status" value="1"/>
</dbReference>
<reference evidence="15" key="1">
    <citation type="submission" date="2023-06" db="EMBL/GenBank/DDBJ databases">
        <authorList>
            <person name="Zeman M."/>
            <person name="Kubasova T."/>
            <person name="Jahodarova E."/>
            <person name="Nykrynova M."/>
            <person name="Rychlik I."/>
        </authorList>
    </citation>
    <scope>NUCLEOTIDE SEQUENCE</scope>
    <source>
        <strain evidence="15">15_COKtk</strain>
    </source>
</reference>
<accession>A0AAW7JXR4</accession>
<feature type="transmembrane region" description="Helical" evidence="13">
    <location>
        <begin position="57"/>
        <end position="77"/>
    </location>
</feature>
<sequence length="229" mass="24973">MLNLNYIFYLLTSAAALIIGIVVHESAHALAAYLLGDRTARSRGRISLNPLNHIDPFGTVLLPLIMLVAGGPIFAFAKPVPVYLGNLKNPKRDEVVVALAGPVSNVLLAGVGAVLLRLVVSNGDAVIGFMGENVLYLTNFLTTFMSVNLSLAFFNLIPLPPLDGSSILVLFLRGRALQTYYRIQQYAMPILLIVLYVLPTVLHIDLVSMYFRLTLYPVYDLLLSFALGA</sequence>
<dbReference type="PANTHER" id="PTHR35864">
    <property type="entry name" value="ZINC METALLOPROTEASE MJ0611-RELATED"/>
    <property type="match status" value="1"/>
</dbReference>
<evidence type="ECO:0000256" key="7">
    <source>
        <dbReference type="ARBA" id="ARBA00022723"/>
    </source>
</evidence>
<evidence type="ECO:0000259" key="14">
    <source>
        <dbReference type="Pfam" id="PF02163"/>
    </source>
</evidence>
<reference evidence="15" key="2">
    <citation type="submission" date="2023-08" db="EMBL/GenBank/DDBJ databases">
        <title>Identification and characterization of horizontal gene transfer across gut microbiota members of farm animals based on homology search.</title>
        <authorList>
            <person name="Schwarzerova J."/>
            <person name="Nykrynova M."/>
            <person name="Jureckova K."/>
            <person name="Cejkova D."/>
            <person name="Rychlik I."/>
        </authorList>
    </citation>
    <scope>NUCLEOTIDE SEQUENCE</scope>
    <source>
        <strain evidence="15">15_COKtk</strain>
    </source>
</reference>
<comment type="cofactor">
    <cofactor evidence="1">
        <name>Zn(2+)</name>
        <dbReference type="ChEBI" id="CHEBI:29105"/>
    </cofactor>
</comment>
<keyword evidence="9" id="KW-0862">Zinc</keyword>
<evidence type="ECO:0000256" key="8">
    <source>
        <dbReference type="ARBA" id="ARBA00022801"/>
    </source>
</evidence>
<feature type="transmembrane region" description="Helical" evidence="13">
    <location>
        <begin position="97"/>
        <end position="119"/>
    </location>
</feature>
<feature type="transmembrane region" description="Helical" evidence="13">
    <location>
        <begin position="186"/>
        <end position="204"/>
    </location>
</feature>
<dbReference type="EMBL" id="JAUEIR010000001">
    <property type="protein sequence ID" value="MDN0068186.1"/>
    <property type="molecule type" value="Genomic_DNA"/>
</dbReference>
<dbReference type="RefSeq" id="WP_289826383.1">
    <property type="nucleotide sequence ID" value="NZ_JAUEIR010000001.1"/>
</dbReference>
<protein>
    <submittedName>
        <fullName evidence="15">Site-2 protease family protein</fullName>
    </submittedName>
</protein>
<dbReference type="PANTHER" id="PTHR35864:SF1">
    <property type="entry name" value="ZINC METALLOPROTEASE YWHC-RELATED"/>
    <property type="match status" value="1"/>
</dbReference>
<feature type="transmembrane region" description="Helical" evidence="13">
    <location>
        <begin position="153"/>
        <end position="174"/>
    </location>
</feature>
<dbReference type="GO" id="GO:0046872">
    <property type="term" value="F:metal ion binding"/>
    <property type="evidence" value="ECO:0007669"/>
    <property type="project" value="UniProtKB-KW"/>
</dbReference>